<evidence type="ECO:0000313" key="2">
    <source>
        <dbReference type="Proteomes" id="UP000274131"/>
    </source>
</evidence>
<evidence type="ECO:0000313" key="1">
    <source>
        <dbReference type="EMBL" id="VDD87994.1"/>
    </source>
</evidence>
<dbReference type="AlphaFoldDB" id="A0A0N4V0I5"/>
<protein>
    <submittedName>
        <fullName evidence="3">Reverse transcriptase</fullName>
    </submittedName>
</protein>
<dbReference type="EMBL" id="UXUI01007517">
    <property type="protein sequence ID" value="VDD87994.1"/>
    <property type="molecule type" value="Genomic_DNA"/>
</dbReference>
<accession>A0A0N4V0I5</accession>
<dbReference type="WBParaSite" id="EVEC_0000342901-mRNA-1">
    <property type="protein sequence ID" value="EVEC_0000342901-mRNA-1"/>
    <property type="gene ID" value="EVEC_0000342901"/>
</dbReference>
<dbReference type="Proteomes" id="UP000274131">
    <property type="component" value="Unassembled WGS sequence"/>
</dbReference>
<gene>
    <name evidence="1" type="ORF">EVEC_LOCUS3137</name>
</gene>
<reference evidence="3" key="1">
    <citation type="submission" date="2017-02" db="UniProtKB">
        <authorList>
            <consortium name="WormBaseParasite"/>
        </authorList>
    </citation>
    <scope>IDENTIFICATION</scope>
</reference>
<evidence type="ECO:0000313" key="3">
    <source>
        <dbReference type="WBParaSite" id="EVEC_0000342901-mRNA-1"/>
    </source>
</evidence>
<reference evidence="1 2" key="2">
    <citation type="submission" date="2018-10" db="EMBL/GenBank/DDBJ databases">
        <authorList>
            <consortium name="Pathogen Informatics"/>
        </authorList>
    </citation>
    <scope>NUCLEOTIDE SEQUENCE [LARGE SCALE GENOMIC DNA]</scope>
</reference>
<name>A0A0N4V0I5_ENTVE</name>
<sequence length="176" mass="19744">MLEFDVLADIVRNDGMLKRKIRFVKRTGLIKGFEKSIDSGSAVSRNKGLLSHDVHFSSMVFRKNFKEFSDLLVTKLEQRMGLKWGGFAIMLENVLRRSSYSSPLSSDFTSCSVSSIRCWESNGVGRLIQVTSLCLALESGYQAMQEPDYFGHQKNYGGFSKNSSSAVGDSFRVQID</sequence>
<organism evidence="3">
    <name type="scientific">Enterobius vermicularis</name>
    <name type="common">Human pinworm</name>
    <dbReference type="NCBI Taxonomy" id="51028"/>
    <lineage>
        <taxon>Eukaryota</taxon>
        <taxon>Metazoa</taxon>
        <taxon>Ecdysozoa</taxon>
        <taxon>Nematoda</taxon>
        <taxon>Chromadorea</taxon>
        <taxon>Rhabditida</taxon>
        <taxon>Spirurina</taxon>
        <taxon>Oxyuridomorpha</taxon>
        <taxon>Oxyuroidea</taxon>
        <taxon>Oxyuridae</taxon>
        <taxon>Enterobius</taxon>
    </lineage>
</organism>
<keyword evidence="2" id="KW-1185">Reference proteome</keyword>
<proteinExistence type="predicted"/>